<dbReference type="EMBL" id="MT142964">
    <property type="protein sequence ID" value="QJA91127.1"/>
    <property type="molecule type" value="Genomic_DNA"/>
</dbReference>
<dbReference type="EMBL" id="MT144754">
    <property type="protein sequence ID" value="QJH98838.1"/>
    <property type="molecule type" value="Genomic_DNA"/>
</dbReference>
<organism evidence="4">
    <name type="scientific">viral metagenome</name>
    <dbReference type="NCBI Taxonomy" id="1070528"/>
    <lineage>
        <taxon>unclassified sequences</taxon>
        <taxon>metagenomes</taxon>
        <taxon>organismal metagenomes</taxon>
    </lineage>
</organism>
<evidence type="ECO:0000313" key="2">
    <source>
        <dbReference type="EMBL" id="QJA80558.1"/>
    </source>
</evidence>
<keyword evidence="1" id="KW-0812">Transmembrane</keyword>
<dbReference type="EMBL" id="MT142426">
    <property type="protein sequence ID" value="QJA80558.1"/>
    <property type="molecule type" value="Genomic_DNA"/>
</dbReference>
<evidence type="ECO:0000313" key="4">
    <source>
        <dbReference type="EMBL" id="QJH98838.1"/>
    </source>
</evidence>
<feature type="transmembrane region" description="Helical" evidence="1">
    <location>
        <begin position="30"/>
        <end position="52"/>
    </location>
</feature>
<gene>
    <name evidence="2" type="ORF">MM415A00701_0027</name>
    <name evidence="3" type="ORF">MM415B03456_0001</name>
    <name evidence="4" type="ORF">TM448B01407_0018</name>
</gene>
<feature type="transmembrane region" description="Helical" evidence="1">
    <location>
        <begin position="90"/>
        <end position="109"/>
    </location>
</feature>
<evidence type="ECO:0000313" key="3">
    <source>
        <dbReference type="EMBL" id="QJA91127.1"/>
    </source>
</evidence>
<accession>A0A6M3XLN8</accession>
<protein>
    <submittedName>
        <fullName evidence="4">Uncharacterized protein</fullName>
    </submittedName>
</protein>
<name>A0A6M3XLN8_9ZZZZ</name>
<feature type="transmembrane region" description="Helical" evidence="1">
    <location>
        <begin position="64"/>
        <end position="84"/>
    </location>
</feature>
<proteinExistence type="predicted"/>
<reference evidence="4" key="1">
    <citation type="submission" date="2020-03" db="EMBL/GenBank/DDBJ databases">
        <title>The deep terrestrial virosphere.</title>
        <authorList>
            <person name="Holmfeldt K."/>
            <person name="Nilsson E."/>
            <person name="Simone D."/>
            <person name="Lopez-Fernandez M."/>
            <person name="Wu X."/>
            <person name="de Brujin I."/>
            <person name="Lundin D."/>
            <person name="Andersson A."/>
            <person name="Bertilsson S."/>
            <person name="Dopson M."/>
        </authorList>
    </citation>
    <scope>NUCLEOTIDE SEQUENCE</scope>
    <source>
        <strain evidence="2">MM415A00701</strain>
        <strain evidence="3">MM415B03456</strain>
        <strain evidence="4">TM448B01407</strain>
    </source>
</reference>
<keyword evidence="1" id="KW-1133">Transmembrane helix</keyword>
<evidence type="ECO:0000256" key="1">
    <source>
        <dbReference type="SAM" id="Phobius"/>
    </source>
</evidence>
<sequence length="114" mass="12580">MKKIVCIIGLLMLFCIPLFAQATGNEEPVQWALPAVILSIVGVFAPFAINLITKAIQESWARYLIALFLSGLIGFIGLIILGIPLTLANIAVTLPAFFMLATTAWKLWWHKLLK</sequence>
<dbReference type="AlphaFoldDB" id="A0A6M3XLN8"/>
<keyword evidence="1" id="KW-0472">Membrane</keyword>